<dbReference type="EMBL" id="OX451740">
    <property type="protein sequence ID" value="CAI8612192.1"/>
    <property type="molecule type" value="Genomic_DNA"/>
</dbReference>
<organism evidence="2 3">
    <name type="scientific">Vicia faba</name>
    <name type="common">Broad bean</name>
    <name type="synonym">Faba vulgaris</name>
    <dbReference type="NCBI Taxonomy" id="3906"/>
    <lineage>
        <taxon>Eukaryota</taxon>
        <taxon>Viridiplantae</taxon>
        <taxon>Streptophyta</taxon>
        <taxon>Embryophyta</taxon>
        <taxon>Tracheophyta</taxon>
        <taxon>Spermatophyta</taxon>
        <taxon>Magnoliopsida</taxon>
        <taxon>eudicotyledons</taxon>
        <taxon>Gunneridae</taxon>
        <taxon>Pentapetalae</taxon>
        <taxon>rosids</taxon>
        <taxon>fabids</taxon>
        <taxon>Fabales</taxon>
        <taxon>Fabaceae</taxon>
        <taxon>Papilionoideae</taxon>
        <taxon>50 kb inversion clade</taxon>
        <taxon>NPAAA clade</taxon>
        <taxon>Hologalegina</taxon>
        <taxon>IRL clade</taxon>
        <taxon>Fabeae</taxon>
        <taxon>Vicia</taxon>
    </lineage>
</organism>
<dbReference type="Proteomes" id="UP001157006">
    <property type="component" value="Chromosome 5"/>
</dbReference>
<evidence type="ECO:0000313" key="3">
    <source>
        <dbReference type="Proteomes" id="UP001157006"/>
    </source>
</evidence>
<protein>
    <submittedName>
        <fullName evidence="2">Uncharacterized protein</fullName>
    </submittedName>
</protein>
<evidence type="ECO:0000313" key="2">
    <source>
        <dbReference type="EMBL" id="CAI8612192.1"/>
    </source>
</evidence>
<proteinExistence type="predicted"/>
<feature type="region of interest" description="Disordered" evidence="1">
    <location>
        <begin position="1"/>
        <end position="20"/>
    </location>
</feature>
<accession>A0AAV1ASE5</accession>
<name>A0AAV1ASE5_VICFA</name>
<gene>
    <name evidence="2" type="ORF">VFH_V022680</name>
</gene>
<dbReference type="AlphaFoldDB" id="A0AAV1ASE5"/>
<keyword evidence="3" id="KW-1185">Reference proteome</keyword>
<reference evidence="2 3" key="1">
    <citation type="submission" date="2023-01" db="EMBL/GenBank/DDBJ databases">
        <authorList>
            <person name="Kreplak J."/>
        </authorList>
    </citation>
    <scope>NUCLEOTIDE SEQUENCE [LARGE SCALE GENOMIC DNA]</scope>
</reference>
<sequence>MNIRQGRHPGFPCSGYRQRSNQPHVVQKEFRSVFLPLLLDRTSHSSNFCHLPRALFPLFGSSLDVVIPRHNMISRVRFQEADSDGSLRGWIGGSRGLVGRRPILCILNDLGYNVVQIRAIPVLRPDRRLYHVNLCAIRVFHLRPNETIFE</sequence>
<evidence type="ECO:0000256" key="1">
    <source>
        <dbReference type="SAM" id="MobiDB-lite"/>
    </source>
</evidence>